<dbReference type="Proteomes" id="UP000077315">
    <property type="component" value="Unassembled WGS sequence"/>
</dbReference>
<dbReference type="PANTHER" id="PTHR28605">
    <property type="entry name" value="CTF8, CHROMOSOME TRANSMISSION FIDELITY FACTOR 8 HOMOLOG (S. CEREVISIAE)"/>
    <property type="match status" value="1"/>
</dbReference>
<dbReference type="PANTHER" id="PTHR28605:SF1">
    <property type="entry name" value="CHROMOSOME TRANSMISSION FIDELITY FACTOR 8"/>
    <property type="match status" value="1"/>
</dbReference>
<evidence type="ECO:0000256" key="5">
    <source>
        <dbReference type="ARBA" id="ARBA00023306"/>
    </source>
</evidence>
<dbReference type="GeneID" id="28995668"/>
<organism evidence="7 8">
    <name type="scientific">Phycomyces blakesleeanus (strain ATCC 8743b / DSM 1359 / FGSC 10004 / NBRC 33097 / NRRL 1555)</name>
    <dbReference type="NCBI Taxonomy" id="763407"/>
    <lineage>
        <taxon>Eukaryota</taxon>
        <taxon>Fungi</taxon>
        <taxon>Fungi incertae sedis</taxon>
        <taxon>Mucoromycota</taxon>
        <taxon>Mucoromycotina</taxon>
        <taxon>Mucoromycetes</taxon>
        <taxon>Mucorales</taxon>
        <taxon>Phycomycetaceae</taxon>
        <taxon>Phycomyces</taxon>
    </lineage>
</organism>
<keyword evidence="4" id="KW-0539">Nucleus</keyword>
<dbReference type="GO" id="GO:0031390">
    <property type="term" value="C:Ctf18 RFC-like complex"/>
    <property type="evidence" value="ECO:0007669"/>
    <property type="project" value="InterPro"/>
</dbReference>
<keyword evidence="3" id="KW-0238">DNA-binding</keyword>
<keyword evidence="8" id="KW-1185">Reference proteome</keyword>
<accession>A0A167QT68</accession>
<dbReference type="InterPro" id="IPR018607">
    <property type="entry name" value="Ctf8"/>
</dbReference>
<protein>
    <submittedName>
        <fullName evidence="7">Uncharacterized protein</fullName>
    </submittedName>
</protein>
<sequence length="130" mass="14265">MVHAVICPVSSSQTKQELIYLDFQGSFGVEGDVEVMDVAIGDITFEKDTALLVIGHQRLEGKRVGLTKPFAVIKKRTTGFEDAMETDGGFAAAASYDVVCLIREKYVFSNRPGLIVQENHRGLGRIGFNK</sequence>
<evidence type="ECO:0000256" key="2">
    <source>
        <dbReference type="ARBA" id="ARBA00022705"/>
    </source>
</evidence>
<evidence type="ECO:0000313" key="7">
    <source>
        <dbReference type="EMBL" id="OAD80231.1"/>
    </source>
</evidence>
<dbReference type="STRING" id="763407.A0A167QT68"/>
<evidence type="ECO:0000256" key="3">
    <source>
        <dbReference type="ARBA" id="ARBA00023125"/>
    </source>
</evidence>
<keyword evidence="2" id="KW-0235">DNA replication</keyword>
<name>A0A167QT68_PHYB8</name>
<dbReference type="VEuPathDB" id="FungiDB:PHYBLDRAFT_163253"/>
<dbReference type="InParanoid" id="A0A167QT68"/>
<dbReference type="AlphaFoldDB" id="A0A167QT68"/>
<comment type="subcellular location">
    <subcellularLocation>
        <location evidence="1">Nucleus</location>
    </subcellularLocation>
</comment>
<reference evidence="8" key="1">
    <citation type="submission" date="2015-06" db="EMBL/GenBank/DDBJ databases">
        <title>Expansion of signal transduction pathways in fungi by whole-genome duplication.</title>
        <authorList>
            <consortium name="DOE Joint Genome Institute"/>
            <person name="Corrochano L.M."/>
            <person name="Kuo A."/>
            <person name="Marcet-Houben M."/>
            <person name="Polaino S."/>
            <person name="Salamov A."/>
            <person name="Villalobos J.M."/>
            <person name="Alvarez M.I."/>
            <person name="Avalos J."/>
            <person name="Benito E.P."/>
            <person name="Benoit I."/>
            <person name="Burger G."/>
            <person name="Camino L.P."/>
            <person name="Canovas D."/>
            <person name="Cerda-Olmedo E."/>
            <person name="Cheng J.-F."/>
            <person name="Dominguez A."/>
            <person name="Elias M."/>
            <person name="Eslava A.P."/>
            <person name="Glaser F."/>
            <person name="Grimwood J."/>
            <person name="Gutierrez G."/>
            <person name="Heitman J."/>
            <person name="Henrissat B."/>
            <person name="Iturriaga E.A."/>
            <person name="Lang B.F."/>
            <person name="Lavin J.L."/>
            <person name="Lee S."/>
            <person name="Li W."/>
            <person name="Lindquist E."/>
            <person name="Lopez-Garcia S."/>
            <person name="Luque E.M."/>
            <person name="Marcos A.T."/>
            <person name="Martin J."/>
            <person name="McCluskey K."/>
            <person name="Medina H.R."/>
            <person name="Miralles-Duran A."/>
            <person name="Miyazaki A."/>
            <person name="Munoz-Torres E."/>
            <person name="Oguiza J.A."/>
            <person name="Ohm R."/>
            <person name="Olmedo M."/>
            <person name="Orejas M."/>
            <person name="Ortiz-Castellanos L."/>
            <person name="Pisabarro A.G."/>
            <person name="Rodriguez-Romero J."/>
            <person name="Ruiz-Herrera J."/>
            <person name="Ruiz-Vazquez R."/>
            <person name="Sanz C."/>
            <person name="Schackwitz W."/>
            <person name="Schmutz J."/>
            <person name="Shahriari M."/>
            <person name="Shelest E."/>
            <person name="Silva-Franco F."/>
            <person name="Soanes D."/>
            <person name="Syed K."/>
            <person name="Tagua V.G."/>
            <person name="Talbot N.J."/>
            <person name="Thon M."/>
            <person name="De vries R.P."/>
            <person name="Wiebenga A."/>
            <person name="Yadav J.S."/>
            <person name="Braun E.L."/>
            <person name="Baker S."/>
            <person name="Garre V."/>
            <person name="Horwitz B."/>
            <person name="Torres-Martinez S."/>
            <person name="Idnurm A."/>
            <person name="Herrera-Estrella A."/>
            <person name="Gabaldon T."/>
            <person name="Grigoriev I.V."/>
        </authorList>
    </citation>
    <scope>NUCLEOTIDE SEQUENCE [LARGE SCALE GENOMIC DNA]</scope>
    <source>
        <strain evidence="8">NRRL 1555(-)</strain>
    </source>
</reference>
<dbReference type="EMBL" id="KV440972">
    <property type="protein sequence ID" value="OAD80231.1"/>
    <property type="molecule type" value="Genomic_DNA"/>
</dbReference>
<dbReference type="OrthoDB" id="121932at2759"/>
<evidence type="ECO:0000313" key="8">
    <source>
        <dbReference type="Proteomes" id="UP000077315"/>
    </source>
</evidence>
<dbReference type="RefSeq" id="XP_018298271.1">
    <property type="nucleotide sequence ID" value="XM_018434762.1"/>
</dbReference>
<evidence type="ECO:0000256" key="6">
    <source>
        <dbReference type="ARBA" id="ARBA00038447"/>
    </source>
</evidence>
<dbReference type="GO" id="GO:0003677">
    <property type="term" value="F:DNA binding"/>
    <property type="evidence" value="ECO:0007669"/>
    <property type="project" value="UniProtKB-KW"/>
</dbReference>
<dbReference type="Pfam" id="PF09696">
    <property type="entry name" value="Ctf8"/>
    <property type="match status" value="1"/>
</dbReference>
<gene>
    <name evidence="7" type="ORF">PHYBLDRAFT_163253</name>
</gene>
<dbReference type="GO" id="GO:0007064">
    <property type="term" value="P:mitotic sister chromatid cohesion"/>
    <property type="evidence" value="ECO:0007669"/>
    <property type="project" value="InterPro"/>
</dbReference>
<evidence type="ECO:0000256" key="4">
    <source>
        <dbReference type="ARBA" id="ARBA00023242"/>
    </source>
</evidence>
<keyword evidence="5" id="KW-0131">Cell cycle</keyword>
<evidence type="ECO:0000256" key="1">
    <source>
        <dbReference type="ARBA" id="ARBA00004123"/>
    </source>
</evidence>
<proteinExistence type="inferred from homology"/>
<dbReference type="GO" id="GO:0006260">
    <property type="term" value="P:DNA replication"/>
    <property type="evidence" value="ECO:0007669"/>
    <property type="project" value="UniProtKB-KW"/>
</dbReference>
<comment type="similarity">
    <text evidence="6">Belongs to the CTF8 family.</text>
</comment>